<dbReference type="PROSITE" id="PS00615">
    <property type="entry name" value="C_TYPE_LECTIN_1"/>
    <property type="match status" value="2"/>
</dbReference>
<protein>
    <recommendedName>
        <fullName evidence="6">C-type lectin domain-containing protein</fullName>
    </recommendedName>
</protein>
<evidence type="ECO:0000313" key="7">
    <source>
        <dbReference type="EMBL" id="KAF4100740.1"/>
    </source>
</evidence>
<dbReference type="PANTHER" id="PTHR45710">
    <property type="entry name" value="C-TYPE LECTIN DOMAIN-CONTAINING PROTEIN 180"/>
    <property type="match status" value="1"/>
</dbReference>
<dbReference type="Proteomes" id="UP000579812">
    <property type="component" value="Unassembled WGS sequence"/>
</dbReference>
<evidence type="ECO:0000256" key="5">
    <source>
        <dbReference type="SAM" id="Phobius"/>
    </source>
</evidence>
<dbReference type="GO" id="GO:0005886">
    <property type="term" value="C:plasma membrane"/>
    <property type="evidence" value="ECO:0007669"/>
    <property type="project" value="UniProtKB-SubCell"/>
</dbReference>
<comment type="caution">
    <text evidence="7">The sequence shown here is derived from an EMBL/GenBank/DDBJ whole genome shotgun (WGS) entry which is preliminary data.</text>
</comment>
<dbReference type="InterPro" id="IPR016187">
    <property type="entry name" value="CTDL_fold"/>
</dbReference>
<dbReference type="InterPro" id="IPR016186">
    <property type="entry name" value="C-type_lectin-like/link_sf"/>
</dbReference>
<keyword evidence="2" id="KW-0430">Lectin</keyword>
<dbReference type="SMART" id="SM00034">
    <property type="entry name" value="CLECT"/>
    <property type="match status" value="2"/>
</dbReference>
<sequence>MKKEFKDLTARYSTLREWLSFYDAHSCNLSVDGWKACRGKLYLFSSDKLNWSSSQYLCVSKGADLVTITSQSEQHSSLIRHIFCQAHEMDSVYANSSFILSTIASGEKPSQCNVNSTQMQERETEVTSPKWTKVLLIVLGFSLVFALGGLCTLWVLYNYKLADFESLNEQHVMISKQLSAQEINSTILMRELEELKANYTRVREHFQPYVVMKKEFNDLTAKYNTLRKWLSFYDAQSCNLAVDGWIACRGKLYLFSSDKLNWLNSQGVCVSKGADLVTITSRSEQDFLFSKIKEMHWIGLNDLETEGHWVWVNNQTLTETEVQFWFREGPTEPDNWRNQDPSGEDCASLGDSNGNFQSWFDASCKKKKKFICEKKNYFTSISVASGEKCSQYKGNSKVLLIVLAVCLVFALGGLCILGILSVTGQDESSGTVFSVCSFNNFTFVQSNLHCLEELTANYTRVRENLRINNKEFEMLRDQHEETLRKLNRFNNSTGCALCSVHWIHSGGKCYYFSAVKLNWTQSRDHCVTRGGHLVIINSKAEQDFVTSKVKGTHWIGLNDLDTEGHWFWVNNQPLNNSLEFWMKREKGNNEPDNWTKDHPAGEDCTCLGHSLGATEFWMDAFCFEEKRFVCEAAAAV</sequence>
<proteinExistence type="predicted"/>
<evidence type="ECO:0000313" key="8">
    <source>
        <dbReference type="Proteomes" id="UP000579812"/>
    </source>
</evidence>
<evidence type="ECO:0000256" key="2">
    <source>
        <dbReference type="ARBA" id="ARBA00022734"/>
    </source>
</evidence>
<dbReference type="GO" id="GO:0030246">
    <property type="term" value="F:carbohydrate binding"/>
    <property type="evidence" value="ECO:0007669"/>
    <property type="project" value="UniProtKB-KW"/>
</dbReference>
<feature type="coiled-coil region" evidence="4">
    <location>
        <begin position="451"/>
        <end position="482"/>
    </location>
</feature>
<dbReference type="InterPro" id="IPR050828">
    <property type="entry name" value="C-type_lectin/matrix_domain"/>
</dbReference>
<keyword evidence="5" id="KW-0472">Membrane</keyword>
<name>A0A7J6C0M0_9TELE</name>
<reference evidence="7 8" key="1">
    <citation type="submission" date="2020-04" db="EMBL/GenBank/DDBJ databases">
        <title>Chromosome-level genome assembly of a cyprinid fish Onychostoma macrolepis by integration of Nanopore Sequencing, Bionano and Hi-C technology.</title>
        <authorList>
            <person name="Wang D."/>
        </authorList>
    </citation>
    <scope>NUCLEOTIDE SEQUENCE [LARGE SCALE GENOMIC DNA]</scope>
    <source>
        <strain evidence="7">SWU-2019</strain>
        <tissue evidence="7">Muscle</tissue>
    </source>
</reference>
<dbReference type="Pfam" id="PF00059">
    <property type="entry name" value="Lectin_C"/>
    <property type="match status" value="2"/>
</dbReference>
<gene>
    <name evidence="7" type="ORF">G5714_018936</name>
</gene>
<dbReference type="SUPFAM" id="SSF56436">
    <property type="entry name" value="C-type lectin-like"/>
    <property type="match status" value="3"/>
</dbReference>
<dbReference type="PANTHER" id="PTHR45710:SF26">
    <property type="entry name" value="RH26557P"/>
    <property type="match status" value="1"/>
</dbReference>
<keyword evidence="5" id="KW-1133">Transmembrane helix</keyword>
<evidence type="ECO:0000259" key="6">
    <source>
        <dbReference type="PROSITE" id="PS50041"/>
    </source>
</evidence>
<dbReference type="CDD" id="cd03590">
    <property type="entry name" value="CLECT_DC-SIGN_like"/>
    <property type="match status" value="1"/>
</dbReference>
<feature type="transmembrane region" description="Helical" evidence="5">
    <location>
        <begin position="134"/>
        <end position="157"/>
    </location>
</feature>
<evidence type="ECO:0000256" key="4">
    <source>
        <dbReference type="SAM" id="Coils"/>
    </source>
</evidence>
<feature type="domain" description="C-type lectin" evidence="6">
    <location>
        <begin position="505"/>
        <end position="631"/>
    </location>
</feature>
<keyword evidence="3" id="KW-1015">Disulfide bond</keyword>
<keyword evidence="8" id="KW-1185">Reference proteome</keyword>
<dbReference type="Gene3D" id="3.10.100.10">
    <property type="entry name" value="Mannose-Binding Protein A, subunit A"/>
    <property type="match status" value="3"/>
</dbReference>
<dbReference type="PROSITE" id="PS50041">
    <property type="entry name" value="C_TYPE_LECTIN_2"/>
    <property type="match status" value="2"/>
</dbReference>
<dbReference type="InterPro" id="IPR001304">
    <property type="entry name" value="C-type_lectin-like"/>
</dbReference>
<organism evidence="7 8">
    <name type="scientific">Onychostoma macrolepis</name>
    <dbReference type="NCBI Taxonomy" id="369639"/>
    <lineage>
        <taxon>Eukaryota</taxon>
        <taxon>Metazoa</taxon>
        <taxon>Chordata</taxon>
        <taxon>Craniata</taxon>
        <taxon>Vertebrata</taxon>
        <taxon>Euteleostomi</taxon>
        <taxon>Actinopterygii</taxon>
        <taxon>Neopterygii</taxon>
        <taxon>Teleostei</taxon>
        <taxon>Ostariophysi</taxon>
        <taxon>Cypriniformes</taxon>
        <taxon>Cyprinidae</taxon>
        <taxon>Acrossocheilinae</taxon>
        <taxon>Onychostoma</taxon>
    </lineage>
</organism>
<feature type="domain" description="C-type lectin" evidence="6">
    <location>
        <begin position="248"/>
        <end position="373"/>
    </location>
</feature>
<dbReference type="EMBL" id="JAAMOB010000019">
    <property type="protein sequence ID" value="KAF4100740.1"/>
    <property type="molecule type" value="Genomic_DNA"/>
</dbReference>
<accession>A0A7J6C0M0</accession>
<keyword evidence="5" id="KW-0812">Transmembrane</keyword>
<comment type="subcellular location">
    <subcellularLocation>
        <location evidence="1">Cell membrane</location>
        <topology evidence="1">Single-pass type II membrane protein</topology>
    </subcellularLocation>
</comment>
<dbReference type="AlphaFoldDB" id="A0A7J6C0M0"/>
<feature type="transmembrane region" description="Helical" evidence="5">
    <location>
        <begin position="398"/>
        <end position="420"/>
    </location>
</feature>
<evidence type="ECO:0000256" key="1">
    <source>
        <dbReference type="ARBA" id="ARBA00004401"/>
    </source>
</evidence>
<keyword evidence="4" id="KW-0175">Coiled coil</keyword>
<evidence type="ECO:0000256" key="3">
    <source>
        <dbReference type="ARBA" id="ARBA00023157"/>
    </source>
</evidence>
<dbReference type="InterPro" id="IPR033989">
    <property type="entry name" value="CD209-like_CTLD"/>
</dbReference>
<dbReference type="InterPro" id="IPR018378">
    <property type="entry name" value="C-type_lectin_CS"/>
</dbReference>